<name>A0A023B725_GRENI</name>
<reference evidence="2" key="1">
    <citation type="submission" date="2013-12" db="EMBL/GenBank/DDBJ databases">
        <authorList>
            <person name="Omoto C.K."/>
            <person name="Sibley D."/>
            <person name="Venepally P."/>
            <person name="Hadjithomas M."/>
            <person name="Karamycheva S."/>
            <person name="Brunk B."/>
            <person name="Roos D."/>
            <person name="Caler E."/>
            <person name="Lorenzi H."/>
        </authorList>
    </citation>
    <scope>NUCLEOTIDE SEQUENCE</scope>
</reference>
<organism evidence="2 3">
    <name type="scientific">Gregarina niphandrodes</name>
    <name type="common">Septate eugregarine</name>
    <dbReference type="NCBI Taxonomy" id="110365"/>
    <lineage>
        <taxon>Eukaryota</taxon>
        <taxon>Sar</taxon>
        <taxon>Alveolata</taxon>
        <taxon>Apicomplexa</taxon>
        <taxon>Conoidasida</taxon>
        <taxon>Gregarinasina</taxon>
        <taxon>Eugregarinorida</taxon>
        <taxon>Gregarinidae</taxon>
        <taxon>Gregarina</taxon>
    </lineage>
</organism>
<feature type="chain" id="PRO_5012633152" description="Transmembrane protein" evidence="1">
    <location>
        <begin position="16"/>
        <end position="205"/>
    </location>
</feature>
<dbReference type="AlphaFoldDB" id="A0A023B725"/>
<dbReference type="Proteomes" id="UP000019763">
    <property type="component" value="Unassembled WGS sequence"/>
</dbReference>
<evidence type="ECO:0000313" key="3">
    <source>
        <dbReference type="Proteomes" id="UP000019763"/>
    </source>
</evidence>
<dbReference type="RefSeq" id="XP_011130370.1">
    <property type="nucleotide sequence ID" value="XM_011132068.1"/>
</dbReference>
<keyword evidence="3" id="KW-1185">Reference proteome</keyword>
<evidence type="ECO:0000313" key="2">
    <source>
        <dbReference type="EMBL" id="EZG66983.1"/>
    </source>
</evidence>
<dbReference type="VEuPathDB" id="CryptoDB:GNI_072910"/>
<feature type="signal peptide" evidence="1">
    <location>
        <begin position="1"/>
        <end position="15"/>
    </location>
</feature>
<comment type="caution">
    <text evidence="2">The sequence shown here is derived from an EMBL/GenBank/DDBJ whole genome shotgun (WGS) entry which is preliminary data.</text>
</comment>
<dbReference type="EMBL" id="AFNH02000548">
    <property type="protein sequence ID" value="EZG66983.1"/>
    <property type="molecule type" value="Genomic_DNA"/>
</dbReference>
<dbReference type="GeneID" id="22912655"/>
<sequence length="205" mass="23127">MRWRWISLLLHSTVGQPADSESADSESATSLVIPQFGFRVDPNIIDRIPPEEETRNVSELTKIACEKTAQVLASATCGHWILNKRYVDGEYYVDGSHCEEDEVPIEVQCLGTIQHSQHYNRNRKELIGQKTIGNKFIQLDDFMIMCPSIQRLPTTIPERLTAETVQGICLHSEGCKAITCTNKSPGLKKVLNAMTCWTCDSKRFL</sequence>
<keyword evidence="1" id="KW-0732">Signal</keyword>
<protein>
    <recommendedName>
        <fullName evidence="4">Transmembrane protein</fullName>
    </recommendedName>
</protein>
<accession>A0A023B725</accession>
<evidence type="ECO:0000256" key="1">
    <source>
        <dbReference type="SAM" id="SignalP"/>
    </source>
</evidence>
<evidence type="ECO:0008006" key="4">
    <source>
        <dbReference type="Google" id="ProtNLM"/>
    </source>
</evidence>
<proteinExistence type="predicted"/>
<gene>
    <name evidence="2" type="ORF">GNI_072910</name>
</gene>